<protein>
    <recommendedName>
        <fullName evidence="8">Capsule biosynthesis protein CapG</fullName>
    </recommendedName>
</protein>
<evidence type="ECO:0000313" key="6">
    <source>
        <dbReference type="EMBL" id="RSU07859.1"/>
    </source>
</evidence>
<dbReference type="EMBL" id="NGJZ01000001">
    <property type="protein sequence ID" value="RSU07859.1"/>
    <property type="molecule type" value="Genomic_DNA"/>
</dbReference>
<keyword evidence="2" id="KW-0808">Transferase</keyword>
<dbReference type="Pfam" id="PF11380">
    <property type="entry name" value="Stealth_CR2"/>
    <property type="match status" value="1"/>
</dbReference>
<organism evidence="6 7">
    <name type="scientific">Vagococcus entomophilus</name>
    <dbReference type="NCBI Taxonomy" id="1160095"/>
    <lineage>
        <taxon>Bacteria</taxon>
        <taxon>Bacillati</taxon>
        <taxon>Bacillota</taxon>
        <taxon>Bacilli</taxon>
        <taxon>Lactobacillales</taxon>
        <taxon>Enterococcaceae</taxon>
        <taxon>Vagococcus</taxon>
    </lineage>
</organism>
<dbReference type="OrthoDB" id="9776077at2"/>
<feature type="domain" description="Stealth protein CR2 conserved region 2" evidence="4">
    <location>
        <begin position="51"/>
        <end position="150"/>
    </location>
</feature>
<evidence type="ECO:0008006" key="8">
    <source>
        <dbReference type="Google" id="ProtNLM"/>
    </source>
</evidence>
<dbReference type="GO" id="GO:0016772">
    <property type="term" value="F:transferase activity, transferring phosphorus-containing groups"/>
    <property type="evidence" value="ECO:0007669"/>
    <property type="project" value="InterPro"/>
</dbReference>
<dbReference type="GO" id="GO:0000271">
    <property type="term" value="P:polysaccharide biosynthetic process"/>
    <property type="evidence" value="ECO:0007669"/>
    <property type="project" value="UniProtKB-KW"/>
</dbReference>
<keyword evidence="7" id="KW-1185">Reference proteome</keyword>
<evidence type="ECO:0000256" key="2">
    <source>
        <dbReference type="ARBA" id="ARBA00022679"/>
    </source>
</evidence>
<dbReference type="Pfam" id="PF17101">
    <property type="entry name" value="Stealth_CR1"/>
    <property type="match status" value="1"/>
</dbReference>
<dbReference type="InterPro" id="IPR021520">
    <property type="entry name" value="Stealth_CR2"/>
</dbReference>
<comment type="caution">
    <text evidence="6">The sequence shown here is derived from an EMBL/GenBank/DDBJ whole genome shotgun (WGS) entry which is preliminary data.</text>
</comment>
<dbReference type="InterPro" id="IPR047141">
    <property type="entry name" value="Stealth"/>
</dbReference>
<feature type="domain" description="Stealth protein CR1 conserved region 1" evidence="5">
    <location>
        <begin position="17"/>
        <end position="43"/>
    </location>
</feature>
<evidence type="ECO:0000256" key="1">
    <source>
        <dbReference type="ARBA" id="ARBA00007583"/>
    </source>
</evidence>
<dbReference type="InterPro" id="IPR031358">
    <property type="entry name" value="Stealth_CR1"/>
</dbReference>
<reference evidence="6 7" key="1">
    <citation type="submission" date="2017-05" db="EMBL/GenBank/DDBJ databases">
        <title>Vagococcus spp. assemblies.</title>
        <authorList>
            <person name="Gulvik C.A."/>
        </authorList>
    </citation>
    <scope>NUCLEOTIDE SEQUENCE [LARGE SCALE GENOMIC DNA]</scope>
    <source>
        <strain evidence="6 7">DSM 24756</strain>
    </source>
</reference>
<gene>
    <name evidence="6" type="ORF">CBF30_01060</name>
</gene>
<dbReference type="PANTHER" id="PTHR24045">
    <property type="match status" value="1"/>
</dbReference>
<evidence type="ECO:0000256" key="3">
    <source>
        <dbReference type="ARBA" id="ARBA00023169"/>
    </source>
</evidence>
<keyword evidence="3" id="KW-0270">Exopolysaccharide synthesis</keyword>
<evidence type="ECO:0000259" key="5">
    <source>
        <dbReference type="Pfam" id="PF17101"/>
    </source>
</evidence>
<evidence type="ECO:0000259" key="4">
    <source>
        <dbReference type="Pfam" id="PF11380"/>
    </source>
</evidence>
<comment type="similarity">
    <text evidence="1">Belongs to the stealth family.</text>
</comment>
<proteinExistence type="inferred from homology"/>
<dbReference type="AlphaFoldDB" id="A0A430AIB7"/>
<sequence length="341" mass="40720">MQLFIKRKKVCKLINETIDFVVTWVDGLDKEWQNKRKQYLPENEQMNSEIRFRDYDTLKFWFRLVEKHAPWVNKVYLITDNQVPKWLDTSQKQIICVDHQDYIPKKYLPTFNSNVIELNLDKIDTLSEKFVLFNDDVFLNKSVVPEDFFLNGVPKDFGILSPIVPEEKAISHIEVNNIEIINKYFDKKRVLKANLNKFFTIKYGKNLIRTLSLLPYPKFNGFFAPHVCQPHLKSNFTDLWKKEFSRCDLTSRNRFRTERDINHWLIRYFNLCTGNFVPQSRNFGSYFELDDIEGIKKELLLEKSKLICINDSEKITAFDEKKQELHDILVEKVSQKSHFEI</sequence>
<dbReference type="PANTHER" id="PTHR24045:SF0">
    <property type="entry name" value="N-ACETYLGLUCOSAMINE-1-PHOSPHOTRANSFERASE SUBUNITS ALPHA_BETA"/>
    <property type="match status" value="1"/>
</dbReference>
<evidence type="ECO:0000313" key="7">
    <source>
        <dbReference type="Proteomes" id="UP000288669"/>
    </source>
</evidence>
<dbReference type="Proteomes" id="UP000288669">
    <property type="component" value="Unassembled WGS sequence"/>
</dbReference>
<accession>A0A430AIB7</accession>
<name>A0A430AIB7_9ENTE</name>